<dbReference type="Pfam" id="PF13410">
    <property type="entry name" value="GST_C_2"/>
    <property type="match status" value="1"/>
</dbReference>
<name>A0A258FLM0_9CAUL</name>
<evidence type="ECO:0000313" key="3">
    <source>
        <dbReference type="EMBL" id="OYX32898.1"/>
    </source>
</evidence>
<dbReference type="SUPFAM" id="SSF47616">
    <property type="entry name" value="GST C-terminal domain-like"/>
    <property type="match status" value="1"/>
</dbReference>
<evidence type="ECO:0000313" key="4">
    <source>
        <dbReference type="Proteomes" id="UP000215595"/>
    </source>
</evidence>
<dbReference type="SFLD" id="SFLDG00358">
    <property type="entry name" value="Main_(cytGST)"/>
    <property type="match status" value="1"/>
</dbReference>
<evidence type="ECO:0000259" key="2">
    <source>
        <dbReference type="PROSITE" id="PS50405"/>
    </source>
</evidence>
<dbReference type="PROSITE" id="PS50405">
    <property type="entry name" value="GST_CTER"/>
    <property type="match status" value="1"/>
</dbReference>
<dbReference type="Proteomes" id="UP000215595">
    <property type="component" value="Unassembled WGS sequence"/>
</dbReference>
<accession>A0A258FLM0</accession>
<dbReference type="GO" id="GO:0005737">
    <property type="term" value="C:cytoplasm"/>
    <property type="evidence" value="ECO:0007669"/>
    <property type="project" value="TreeGrafter"/>
</dbReference>
<organism evidence="3 4">
    <name type="scientific">Brevundimonas subvibrioides</name>
    <dbReference type="NCBI Taxonomy" id="74313"/>
    <lineage>
        <taxon>Bacteria</taxon>
        <taxon>Pseudomonadati</taxon>
        <taxon>Pseudomonadota</taxon>
        <taxon>Alphaproteobacteria</taxon>
        <taxon>Caulobacterales</taxon>
        <taxon>Caulobacteraceae</taxon>
        <taxon>Brevundimonas</taxon>
    </lineage>
</organism>
<gene>
    <name evidence="3" type="ORF">B7Z01_09650</name>
</gene>
<proteinExistence type="predicted"/>
<dbReference type="SFLD" id="SFLDS00019">
    <property type="entry name" value="Glutathione_Transferase_(cytos"/>
    <property type="match status" value="1"/>
</dbReference>
<dbReference type="Pfam" id="PF13417">
    <property type="entry name" value="GST_N_3"/>
    <property type="match status" value="1"/>
</dbReference>
<feature type="domain" description="GST C-terminal" evidence="2">
    <location>
        <begin position="85"/>
        <end position="208"/>
    </location>
</feature>
<dbReference type="AlphaFoldDB" id="A0A258FLM0"/>
<dbReference type="InterPro" id="IPR050983">
    <property type="entry name" value="GST_Omega/HSP26"/>
</dbReference>
<dbReference type="GO" id="GO:0016740">
    <property type="term" value="F:transferase activity"/>
    <property type="evidence" value="ECO:0007669"/>
    <property type="project" value="UniProtKB-KW"/>
</dbReference>
<evidence type="ECO:0000259" key="1">
    <source>
        <dbReference type="PROSITE" id="PS50404"/>
    </source>
</evidence>
<dbReference type="Gene3D" id="3.40.30.10">
    <property type="entry name" value="Glutaredoxin"/>
    <property type="match status" value="1"/>
</dbReference>
<dbReference type="Gene3D" id="1.20.1050.10">
    <property type="match status" value="1"/>
</dbReference>
<sequence>MSDLVLYSHPFSSYCQKAIVAFYEKDLPFTPRMLEDEGAMAELKALWPFGQFPVLQDDDRSFAETSIIIERLDQVSPAVPMIPIDPDKALEVRFMDRVFDNQIQANQQRIIYNALRPETDRDPIADAEARAKLETAYAWLDGVMAGRTWATGETFSLADCGAAPGLLYAHWTHAIPARFEHLWAYRRRLLARPSYARALDEARPYRGYFPLGAPDED</sequence>
<comment type="caution">
    <text evidence="3">The sequence shown here is derived from an EMBL/GenBank/DDBJ whole genome shotgun (WGS) entry which is preliminary data.</text>
</comment>
<dbReference type="InterPro" id="IPR040079">
    <property type="entry name" value="Glutathione_S-Trfase"/>
</dbReference>
<dbReference type="InterPro" id="IPR036249">
    <property type="entry name" value="Thioredoxin-like_sf"/>
</dbReference>
<keyword evidence="3" id="KW-0808">Transferase</keyword>
<protein>
    <submittedName>
        <fullName evidence="3">Glutathione S-transferase</fullName>
    </submittedName>
</protein>
<dbReference type="SUPFAM" id="SSF52833">
    <property type="entry name" value="Thioredoxin-like"/>
    <property type="match status" value="1"/>
</dbReference>
<dbReference type="EMBL" id="NCEB01000019">
    <property type="protein sequence ID" value="OYX32898.1"/>
    <property type="molecule type" value="Genomic_DNA"/>
</dbReference>
<dbReference type="PANTHER" id="PTHR43968">
    <property type="match status" value="1"/>
</dbReference>
<dbReference type="InterPro" id="IPR036282">
    <property type="entry name" value="Glutathione-S-Trfase_C_sf"/>
</dbReference>
<reference evidence="3 4" key="1">
    <citation type="submission" date="2017-03" db="EMBL/GenBank/DDBJ databases">
        <title>Lifting the veil on microbial sulfur biogeochemistry in mining wastewaters.</title>
        <authorList>
            <person name="Kantor R.S."/>
            <person name="Colenbrander Nelson T."/>
            <person name="Marshall S."/>
            <person name="Bennett D."/>
            <person name="Apte S."/>
            <person name="Camacho D."/>
            <person name="Thomas B.C."/>
            <person name="Warren L.A."/>
            <person name="Banfield J.F."/>
        </authorList>
    </citation>
    <scope>NUCLEOTIDE SEQUENCE [LARGE SCALE GENOMIC DNA]</scope>
    <source>
        <strain evidence="3">32-69-9</strain>
    </source>
</reference>
<dbReference type="PROSITE" id="PS50404">
    <property type="entry name" value="GST_NTER"/>
    <property type="match status" value="1"/>
</dbReference>
<feature type="domain" description="GST N-terminal" evidence="1">
    <location>
        <begin position="2"/>
        <end position="80"/>
    </location>
</feature>
<dbReference type="InterPro" id="IPR004045">
    <property type="entry name" value="Glutathione_S-Trfase_N"/>
</dbReference>
<dbReference type="CDD" id="cd00570">
    <property type="entry name" value="GST_N_family"/>
    <property type="match status" value="1"/>
</dbReference>
<dbReference type="PANTHER" id="PTHR43968:SF6">
    <property type="entry name" value="GLUTATHIONE S-TRANSFERASE OMEGA"/>
    <property type="match status" value="1"/>
</dbReference>
<dbReference type="InterPro" id="IPR010987">
    <property type="entry name" value="Glutathione-S-Trfase_C-like"/>
</dbReference>